<dbReference type="PROSITE" id="PS50005">
    <property type="entry name" value="TPR"/>
    <property type="match status" value="1"/>
</dbReference>
<evidence type="ECO:0000313" key="2">
    <source>
        <dbReference type="EMBL" id="OIQ73813.1"/>
    </source>
</evidence>
<feature type="compositionally biased region" description="Basic residues" evidence="1">
    <location>
        <begin position="38"/>
        <end position="57"/>
    </location>
</feature>
<protein>
    <submittedName>
        <fullName evidence="2">Uncharacterized protein</fullName>
    </submittedName>
</protein>
<feature type="compositionally biased region" description="Low complexity" evidence="1">
    <location>
        <begin position="1"/>
        <end position="10"/>
    </location>
</feature>
<comment type="caution">
    <text evidence="2">The sequence shown here is derived from an EMBL/GenBank/DDBJ whole genome shotgun (WGS) entry which is preliminary data.</text>
</comment>
<reference evidence="2" key="1">
    <citation type="submission" date="2016-10" db="EMBL/GenBank/DDBJ databases">
        <title>Sequence of Gallionella enrichment culture.</title>
        <authorList>
            <person name="Poehlein A."/>
            <person name="Muehling M."/>
            <person name="Daniel R."/>
        </authorList>
    </citation>
    <scope>NUCLEOTIDE SEQUENCE</scope>
</reference>
<dbReference type="SUPFAM" id="SSF48452">
    <property type="entry name" value="TPR-like"/>
    <property type="match status" value="1"/>
</dbReference>
<dbReference type="SMART" id="SM00028">
    <property type="entry name" value="TPR"/>
    <property type="match status" value="1"/>
</dbReference>
<dbReference type="AlphaFoldDB" id="A0A1J5QCW1"/>
<dbReference type="InterPro" id="IPR011990">
    <property type="entry name" value="TPR-like_helical_dom_sf"/>
</dbReference>
<gene>
    <name evidence="2" type="ORF">GALL_445450</name>
</gene>
<dbReference type="EMBL" id="MLJW01002728">
    <property type="protein sequence ID" value="OIQ73813.1"/>
    <property type="molecule type" value="Genomic_DNA"/>
</dbReference>
<dbReference type="InterPro" id="IPR019734">
    <property type="entry name" value="TPR_rpt"/>
</dbReference>
<name>A0A1J5QCW1_9ZZZZ</name>
<accession>A0A1J5QCW1</accession>
<organism evidence="2">
    <name type="scientific">mine drainage metagenome</name>
    <dbReference type="NCBI Taxonomy" id="410659"/>
    <lineage>
        <taxon>unclassified sequences</taxon>
        <taxon>metagenomes</taxon>
        <taxon>ecological metagenomes</taxon>
    </lineage>
</organism>
<sequence length="258" mass="27437">MPQPALAEPAKLAEPKLVSEKPAAQVAAAQNRPDPTRTKVHQPHKPTKAPKPLHKPVSKSPKSVPKPSLKPASKPATKSAAVTPAASSPQVLAHDTLEQAQELWRSGSHQAAIDLLYQAAAKVERALAVGGQAGDKAVLALLVRDLSSMELAEGQVKQTMDMLVRLEPFLSGFADIWAIRGNVAQRLGHHAESVAAYQMALKLRPNEPRWMLGQAVSLAAQGQTGPAAQLAEQARQGGALTPEVANYLRQLGVELPPR</sequence>
<dbReference type="Gene3D" id="1.25.40.10">
    <property type="entry name" value="Tetratricopeptide repeat domain"/>
    <property type="match status" value="1"/>
</dbReference>
<evidence type="ECO:0000256" key="1">
    <source>
        <dbReference type="SAM" id="MobiDB-lite"/>
    </source>
</evidence>
<feature type="compositionally biased region" description="Low complexity" evidence="1">
    <location>
        <begin position="58"/>
        <end position="83"/>
    </location>
</feature>
<feature type="region of interest" description="Disordered" evidence="1">
    <location>
        <begin position="1"/>
        <end position="90"/>
    </location>
</feature>
<proteinExistence type="predicted"/>